<name>A0A4U5PFE9_STECR</name>
<protein>
    <submittedName>
        <fullName evidence="1">Uncharacterized protein</fullName>
    </submittedName>
</protein>
<dbReference type="OrthoDB" id="10439877at2759"/>
<evidence type="ECO:0000313" key="1">
    <source>
        <dbReference type="EMBL" id="TKR95198.1"/>
    </source>
</evidence>
<accession>A0A4U5PFE9</accession>
<gene>
    <name evidence="1" type="ORF">L596_009397</name>
</gene>
<reference evidence="1 2" key="2">
    <citation type="journal article" date="2019" name="G3 (Bethesda)">
        <title>Hybrid Assembly of the Genome of the Entomopathogenic Nematode Steinernema carpocapsae Identifies the X-Chromosome.</title>
        <authorList>
            <person name="Serra L."/>
            <person name="Macchietto M."/>
            <person name="Macias-Munoz A."/>
            <person name="McGill C.J."/>
            <person name="Rodriguez I.M."/>
            <person name="Rodriguez B."/>
            <person name="Murad R."/>
            <person name="Mortazavi A."/>
        </authorList>
    </citation>
    <scope>NUCLEOTIDE SEQUENCE [LARGE SCALE GENOMIC DNA]</scope>
    <source>
        <strain evidence="1 2">ALL</strain>
    </source>
</reference>
<organism evidence="1 2">
    <name type="scientific">Steinernema carpocapsae</name>
    <name type="common">Entomopathogenic nematode</name>
    <dbReference type="NCBI Taxonomy" id="34508"/>
    <lineage>
        <taxon>Eukaryota</taxon>
        <taxon>Metazoa</taxon>
        <taxon>Ecdysozoa</taxon>
        <taxon>Nematoda</taxon>
        <taxon>Chromadorea</taxon>
        <taxon>Rhabditida</taxon>
        <taxon>Tylenchina</taxon>
        <taxon>Panagrolaimomorpha</taxon>
        <taxon>Strongyloidoidea</taxon>
        <taxon>Steinernematidae</taxon>
        <taxon>Steinernema</taxon>
    </lineage>
</organism>
<sequence>MSTPHVMDTPIATHSKTPTFVLSRRMVSISLLAVLFAVFSTGYAEEDNADLEKYLNSEIKSRIPSFSFCGDTLNLEDYCTFEILNRVCDMNSDCVAFVKDEIVYSSEKTVQELDNVVAEAVKNYNNYLEV</sequence>
<keyword evidence="2" id="KW-1185">Reference proteome</keyword>
<dbReference type="EMBL" id="AZBU02000002">
    <property type="protein sequence ID" value="TKR95198.1"/>
    <property type="molecule type" value="Genomic_DNA"/>
</dbReference>
<proteinExistence type="predicted"/>
<dbReference type="Proteomes" id="UP000298663">
    <property type="component" value="Unassembled WGS sequence"/>
</dbReference>
<reference evidence="1 2" key="1">
    <citation type="journal article" date="2015" name="Genome Biol.">
        <title>Comparative genomics of Steinernema reveals deeply conserved gene regulatory networks.</title>
        <authorList>
            <person name="Dillman A.R."/>
            <person name="Macchietto M."/>
            <person name="Porter C.F."/>
            <person name="Rogers A."/>
            <person name="Williams B."/>
            <person name="Antoshechkin I."/>
            <person name="Lee M.M."/>
            <person name="Goodwin Z."/>
            <person name="Lu X."/>
            <person name="Lewis E.E."/>
            <person name="Goodrich-Blair H."/>
            <person name="Stock S.P."/>
            <person name="Adams B.J."/>
            <person name="Sternberg P.W."/>
            <person name="Mortazavi A."/>
        </authorList>
    </citation>
    <scope>NUCLEOTIDE SEQUENCE [LARGE SCALE GENOMIC DNA]</scope>
    <source>
        <strain evidence="1 2">ALL</strain>
    </source>
</reference>
<dbReference type="AlphaFoldDB" id="A0A4U5PFE9"/>
<evidence type="ECO:0000313" key="2">
    <source>
        <dbReference type="Proteomes" id="UP000298663"/>
    </source>
</evidence>
<comment type="caution">
    <text evidence="1">The sequence shown here is derived from an EMBL/GenBank/DDBJ whole genome shotgun (WGS) entry which is preliminary data.</text>
</comment>